<keyword evidence="11" id="KW-0965">Cell junction</keyword>
<dbReference type="Gene3D" id="1.25.10.10">
    <property type="entry name" value="Leucine-rich Repeat Variant"/>
    <property type="match status" value="2"/>
</dbReference>
<dbReference type="GO" id="GO:0005923">
    <property type="term" value="C:bicellular tight junction"/>
    <property type="evidence" value="ECO:0007669"/>
    <property type="project" value="UniProtKB-SubCell"/>
</dbReference>
<dbReference type="GeneTree" id="ENSGT00390000017103"/>
<dbReference type="GO" id="GO:0070830">
    <property type="term" value="P:bicellular tight junction assembly"/>
    <property type="evidence" value="ECO:0007669"/>
    <property type="project" value="TreeGrafter"/>
</dbReference>
<keyword evidence="7" id="KW-0796">Tight junction</keyword>
<dbReference type="GO" id="GO:0031115">
    <property type="term" value="P:negative regulation of microtubule polymerization"/>
    <property type="evidence" value="ECO:0007669"/>
    <property type="project" value="UniProtKB-ARBA"/>
</dbReference>
<comment type="similarity">
    <text evidence="5">Belongs to the TBCD family.</text>
</comment>
<dbReference type="FunFam" id="1.25.10.10:FF:000268">
    <property type="entry name" value="tubulin-specific chaperone D"/>
    <property type="match status" value="1"/>
</dbReference>
<evidence type="ECO:0000256" key="17">
    <source>
        <dbReference type="ARBA" id="ARBA00077974"/>
    </source>
</evidence>
<keyword evidence="14" id="KW-0206">Cytoskeleton</keyword>
<evidence type="ECO:0000256" key="7">
    <source>
        <dbReference type="ARBA" id="ARBA00022427"/>
    </source>
</evidence>
<proteinExistence type="inferred from homology"/>
<comment type="subcellular location">
    <subcellularLocation>
        <location evidence="4">Cell junction</location>
        <location evidence="4">Adherens junction</location>
    </subcellularLocation>
    <subcellularLocation>
        <location evidence="3">Cell junction</location>
        <location evidence="3">Tight junction</location>
    </subcellularLocation>
    <subcellularLocation>
        <location evidence="2">Cytoplasm</location>
        <location evidence="2">Cytoskeleton</location>
        <location evidence="2">Microtubule organizing center</location>
        <location evidence="2">Centrosome</location>
    </subcellularLocation>
    <subcellularLocation>
        <location evidence="1">Lateral cell membrane</location>
    </subcellularLocation>
</comment>
<evidence type="ECO:0000256" key="1">
    <source>
        <dbReference type="ARBA" id="ARBA00004124"/>
    </source>
</evidence>
<dbReference type="GO" id="GO:0000226">
    <property type="term" value="P:microtubule cytoskeleton organization"/>
    <property type="evidence" value="ECO:0007669"/>
    <property type="project" value="TreeGrafter"/>
</dbReference>
<organism evidence="21 22">
    <name type="scientific">Prolemur simus</name>
    <name type="common">Greater bamboo lemur</name>
    <name type="synonym">Hapalemur simus</name>
    <dbReference type="NCBI Taxonomy" id="1328070"/>
    <lineage>
        <taxon>Eukaryota</taxon>
        <taxon>Metazoa</taxon>
        <taxon>Chordata</taxon>
        <taxon>Craniata</taxon>
        <taxon>Vertebrata</taxon>
        <taxon>Euteleostomi</taxon>
        <taxon>Mammalia</taxon>
        <taxon>Eutheria</taxon>
        <taxon>Euarchontoglires</taxon>
        <taxon>Primates</taxon>
        <taxon>Strepsirrhini</taxon>
        <taxon>Lemuriformes</taxon>
        <taxon>Lemuridae</taxon>
        <taxon>Prolemur</taxon>
    </lineage>
</organism>
<keyword evidence="9" id="KW-0963">Cytoplasm</keyword>
<dbReference type="GO" id="GO:0005912">
    <property type="term" value="C:adherens junction"/>
    <property type="evidence" value="ECO:0007669"/>
    <property type="project" value="UniProtKB-SubCell"/>
</dbReference>
<evidence type="ECO:0000256" key="16">
    <source>
        <dbReference type="ARBA" id="ARBA00064145"/>
    </source>
</evidence>
<evidence type="ECO:0000256" key="9">
    <source>
        <dbReference type="ARBA" id="ARBA00022490"/>
    </source>
</evidence>
<dbReference type="PANTHER" id="PTHR12658">
    <property type="entry name" value="BETA-TUBULIN COFACTOR D"/>
    <property type="match status" value="1"/>
</dbReference>
<evidence type="ECO:0000256" key="14">
    <source>
        <dbReference type="ARBA" id="ARBA00023212"/>
    </source>
</evidence>
<dbReference type="Ensembl" id="ENSPSMT00000028142.1">
    <property type="protein sequence ID" value="ENSPSMP00000024257.1"/>
    <property type="gene ID" value="ENSPSMG00000017089.1"/>
</dbReference>
<dbReference type="InterPro" id="IPR011989">
    <property type="entry name" value="ARM-like"/>
</dbReference>
<evidence type="ECO:0000256" key="11">
    <source>
        <dbReference type="ARBA" id="ARBA00022949"/>
    </source>
</evidence>
<dbReference type="GO" id="GO:0016328">
    <property type="term" value="C:lateral plasma membrane"/>
    <property type="evidence" value="ECO:0007669"/>
    <property type="project" value="UniProtKB-SubCell"/>
</dbReference>
<keyword evidence="22" id="KW-1185">Reference proteome</keyword>
<keyword evidence="12" id="KW-0472">Membrane</keyword>
<comment type="function">
    <text evidence="15">Tubulin-folding protein implicated in the first step of the tubulin folding pathway and required for tubulin complex assembly. Involved in the regulation of microtubule polymerization or depolymerization, it modulates microtubule dynamics by capturing GTP-bound beta-tubulin (TUBB). Its ability to interact with beta tubulin is regulated via its interaction with ARL2. Acts as a GTPase-activating protein (GAP) for ARL2. Induces microtubule disruption in absence of ARL2. Increases degradation of beta tubulin, when overexpressed in polarized cells. Promotes epithelial cell detachment, a process antagonized by ARL2. Induces tight adherens and tight junctions disassembly at the lateral cell membrane. Required for correct assembly and maintenance of the mitotic spindle, and proper progression of mitosis. Involved in neuron morphogenesis.</text>
</comment>
<protein>
    <recommendedName>
        <fullName evidence="6">Tubulin-specific chaperone D</fullName>
    </recommendedName>
    <alternativeName>
        <fullName evidence="17">Beta-tubulin cofactor D</fullName>
    </alternativeName>
    <alternativeName>
        <fullName evidence="18">Tubulin-folding cofactor D</fullName>
    </alternativeName>
</protein>
<evidence type="ECO:0000313" key="22">
    <source>
        <dbReference type="Proteomes" id="UP000694414"/>
    </source>
</evidence>
<keyword evidence="10" id="KW-0677">Repeat</keyword>
<dbReference type="Proteomes" id="UP000694414">
    <property type="component" value="Unplaced"/>
</dbReference>
<dbReference type="GO" id="GO:0048487">
    <property type="term" value="F:beta-tubulin binding"/>
    <property type="evidence" value="ECO:0007669"/>
    <property type="project" value="InterPro"/>
</dbReference>
<feature type="domain" description="Tubulin-folding cofactor D C-terminal" evidence="19">
    <location>
        <begin position="851"/>
        <end position="1036"/>
    </location>
</feature>
<dbReference type="GO" id="GO:0005096">
    <property type="term" value="F:GTPase activator activity"/>
    <property type="evidence" value="ECO:0007669"/>
    <property type="project" value="InterPro"/>
</dbReference>
<evidence type="ECO:0000256" key="10">
    <source>
        <dbReference type="ARBA" id="ARBA00022737"/>
    </source>
</evidence>
<dbReference type="Pfam" id="PF25767">
    <property type="entry name" value="ARM_TBCD_2nd"/>
    <property type="match status" value="1"/>
</dbReference>
<evidence type="ECO:0000256" key="15">
    <source>
        <dbReference type="ARBA" id="ARBA00057349"/>
    </source>
</evidence>
<evidence type="ECO:0000256" key="2">
    <source>
        <dbReference type="ARBA" id="ARBA00004300"/>
    </source>
</evidence>
<evidence type="ECO:0000259" key="19">
    <source>
        <dbReference type="Pfam" id="PF12612"/>
    </source>
</evidence>
<evidence type="ECO:0000259" key="20">
    <source>
        <dbReference type="Pfam" id="PF25767"/>
    </source>
</evidence>
<dbReference type="GO" id="GO:0034333">
    <property type="term" value="P:adherens junction assembly"/>
    <property type="evidence" value="ECO:0007669"/>
    <property type="project" value="TreeGrafter"/>
</dbReference>
<dbReference type="GO" id="GO:0007023">
    <property type="term" value="P:post-chaperonin tubulin folding pathway"/>
    <property type="evidence" value="ECO:0007669"/>
    <property type="project" value="InterPro"/>
</dbReference>
<evidence type="ECO:0000313" key="21">
    <source>
        <dbReference type="Ensembl" id="ENSPSMP00000024257.1"/>
    </source>
</evidence>
<evidence type="ECO:0000256" key="18">
    <source>
        <dbReference type="ARBA" id="ARBA00079875"/>
    </source>
</evidence>
<evidence type="ECO:0000256" key="5">
    <source>
        <dbReference type="ARBA" id="ARBA00006853"/>
    </source>
</evidence>
<dbReference type="PANTHER" id="PTHR12658:SF0">
    <property type="entry name" value="TUBULIN-SPECIFIC CHAPERONE D"/>
    <property type="match status" value="1"/>
</dbReference>
<name>A0A8C9DPL3_PROSS</name>
<accession>A0A8C9DPL3</accession>
<dbReference type="Pfam" id="PF12612">
    <property type="entry name" value="TFCD_C"/>
    <property type="match status" value="1"/>
</dbReference>
<dbReference type="GO" id="GO:0007021">
    <property type="term" value="P:tubulin complex assembly"/>
    <property type="evidence" value="ECO:0007669"/>
    <property type="project" value="InterPro"/>
</dbReference>
<keyword evidence="13" id="KW-0143">Chaperone</keyword>
<evidence type="ECO:0000256" key="13">
    <source>
        <dbReference type="ARBA" id="ARBA00023186"/>
    </source>
</evidence>
<sequence>MALGDAPAAGGPDEEAEDDVLARGAALEAFGESAETRALLGRLREVHGDRAARELAEERFRGACAALGRDEWMMNLLLDMVQDKTSPTALVHLAFKFLYIITKVRGYKIFLRLFPHEVADVEPVLDMVAGQDPKDHETWETRYMLLLWLSVTCLIPFDLSRLDGNLLTQPGRARMSIMDRILQIAESYLVVSDKARDAAAVLVSRFITRPDVKQQKMAGFLDWSLCTLARSSFQTLEGVIAMDGTLQALAQIFKHGKREDCLPYAATVLQCLDGCRLPESSQTLLRKLGVKLVQRLGLTFLKPKVAAWRYQRGCRSLAANLQHCAPHRPEQQAFLAPSDSHEDDDVPEGVESVIEQLLVGLKDKDTVVRWSAAKGIGRMAGRLPKELADDVVGSVLDCFSFQETDKAWHGGCLALAELGRRGLLLPSRLAEAVPVILKALTYEEKRGACSVGANVRDAACYVCWSFARAYEPRELTPFVPAISSCRSVLGLLVHECEHLQTQLLDFLKCSSNCFLVISVFIAGFPEYTQPMIDHLVTVKISHWDGVIRELAAKALANLTPRAPEYSATHVFPRLLSMTRSPDLHTRHGAVLACAEVAYALHRLAARENFNSECFHYSFRGLGGELMRQAVCLLIENLSLSKMPFKGDTIIDGWQWLIDDTLRSLHLISSHARQQLKDAAVSALAALCSEYYVQEPGQADPTVQEGLVGRYLAELQSPEEMTRCGFSAALGALPGFLLKGRLQQVLAGLRAIARTSPQDVGFAESRRDALKAMARICQTVGVKAGAPDEAVCKENVSQVYGALLGCLGDYTTDSRGDVGAWVREAAMTGLMDLTLLLGRSQPELIEPHVCEQVMCRVAQQASEKIDRFRAHAAGVFLTLLHCDPPTPHVPHRAELERLFPRCDVASVNWNAPSQAFPRVTQLLGLPAYRYHVLLGLVVSVGGLTESTVRHSTQSLFAFMKGIQGDPQALESFGGTLLQVFEDNLLNDRVSLPLLRTLDQMLANGCFEALAAEEDHPFCVKLLALCKEEIKRSKDIQKLQSGIAVFCGTVQFCGAVRRQALLQLCLLLCHPFPLIRKSTASRAYEMVLTYSDVVDADALDEVLAVLSDTAWDAKLPGVRAQRNRLCDLLGVPRPQLVPKMSHAC</sequence>
<comment type="subunit">
    <text evidence="16">Found in a complex with at least ARL2, PPP2CB, PPP2R1A, PPP2R2A, PPP2R5E and TBCD. Interacts with PPP2CB. Part of a supercomplex made of cofactors A to E. Cofactors A and D function by capturing and stabilizing tubulin in a quasi-native conformation. Cofactor E binds to the cofactor D-tubulin complex; interaction with cofactor C then causes the release of tubulin polypeptides that are committed to the native state. Interacts with ARL2; interaction is enhanced with the GDP-bound form of ARL2. Does not interact with ARL3, ARL4A and ARL4D. Interacts with beta tubulin. Interacts with TBCE.</text>
</comment>
<gene>
    <name evidence="21" type="primary">TBCD</name>
</gene>
<evidence type="ECO:0000256" key="12">
    <source>
        <dbReference type="ARBA" id="ARBA00023136"/>
    </source>
</evidence>
<dbReference type="SUPFAM" id="SSF48371">
    <property type="entry name" value="ARM repeat"/>
    <property type="match status" value="1"/>
</dbReference>
<dbReference type="GO" id="GO:0005813">
    <property type="term" value="C:centrosome"/>
    <property type="evidence" value="ECO:0007669"/>
    <property type="project" value="UniProtKB-SubCell"/>
</dbReference>
<evidence type="ECO:0000256" key="3">
    <source>
        <dbReference type="ARBA" id="ARBA00004435"/>
    </source>
</evidence>
<evidence type="ECO:0000256" key="4">
    <source>
        <dbReference type="ARBA" id="ARBA00004536"/>
    </source>
</evidence>
<feature type="domain" description="Tubulin-folding cofactor D ARM repeats" evidence="20">
    <location>
        <begin position="284"/>
        <end position="484"/>
    </location>
</feature>
<dbReference type="InterPro" id="IPR033162">
    <property type="entry name" value="TBCD"/>
</dbReference>
<dbReference type="AlphaFoldDB" id="A0A8C9DPL3"/>
<reference evidence="21" key="2">
    <citation type="submission" date="2025-09" db="UniProtKB">
        <authorList>
            <consortium name="Ensembl"/>
        </authorList>
    </citation>
    <scope>IDENTIFICATION</scope>
</reference>
<dbReference type="InterPro" id="IPR022577">
    <property type="entry name" value="TBCD_C"/>
</dbReference>
<dbReference type="InterPro" id="IPR016024">
    <property type="entry name" value="ARM-type_fold"/>
</dbReference>
<keyword evidence="8" id="KW-1003">Cell membrane</keyword>
<dbReference type="Pfam" id="PF23579">
    <property type="entry name" value="ARM_TBCD"/>
    <property type="match status" value="1"/>
</dbReference>
<dbReference type="InterPro" id="IPR058033">
    <property type="entry name" value="ARM_TBCD_2nd"/>
</dbReference>
<evidence type="ECO:0000256" key="6">
    <source>
        <dbReference type="ARBA" id="ARBA00015003"/>
    </source>
</evidence>
<evidence type="ECO:0000256" key="8">
    <source>
        <dbReference type="ARBA" id="ARBA00022475"/>
    </source>
</evidence>
<reference evidence="21" key="1">
    <citation type="submission" date="2025-08" db="UniProtKB">
        <authorList>
            <consortium name="Ensembl"/>
        </authorList>
    </citation>
    <scope>IDENTIFICATION</scope>
</reference>